<dbReference type="InterPro" id="IPR006073">
    <property type="entry name" value="GTP-bd"/>
</dbReference>
<accession>A0AA39XFX4</accession>
<keyword evidence="1" id="KW-0547">Nucleotide-binding</keyword>
<evidence type="ECO:0000256" key="2">
    <source>
        <dbReference type="ARBA" id="ARBA00023134"/>
    </source>
</evidence>
<keyword evidence="6" id="KW-1185">Reference proteome</keyword>
<dbReference type="GO" id="GO:0003924">
    <property type="term" value="F:GTPase activity"/>
    <property type="evidence" value="ECO:0007669"/>
    <property type="project" value="TreeGrafter"/>
</dbReference>
<dbReference type="InterPro" id="IPR027417">
    <property type="entry name" value="P-loop_NTPase"/>
</dbReference>
<name>A0AA39XFX4_9PEZI</name>
<evidence type="ECO:0000313" key="6">
    <source>
        <dbReference type="Proteomes" id="UP001175000"/>
    </source>
</evidence>
<proteinExistence type="predicted"/>
<organism evidence="5 6">
    <name type="scientific">Immersiella caudata</name>
    <dbReference type="NCBI Taxonomy" id="314043"/>
    <lineage>
        <taxon>Eukaryota</taxon>
        <taxon>Fungi</taxon>
        <taxon>Dikarya</taxon>
        <taxon>Ascomycota</taxon>
        <taxon>Pezizomycotina</taxon>
        <taxon>Sordariomycetes</taxon>
        <taxon>Sordariomycetidae</taxon>
        <taxon>Sordariales</taxon>
        <taxon>Lasiosphaeriaceae</taxon>
        <taxon>Immersiella</taxon>
    </lineage>
</organism>
<gene>
    <name evidence="5" type="ORF">B0T14DRAFT_533480</name>
</gene>
<protein>
    <submittedName>
        <fullName evidence="5">P-loop containing nucleoside triphosphate hydrolase protein</fullName>
    </submittedName>
</protein>
<evidence type="ECO:0000313" key="5">
    <source>
        <dbReference type="EMBL" id="KAK0633241.1"/>
    </source>
</evidence>
<evidence type="ECO:0000256" key="1">
    <source>
        <dbReference type="ARBA" id="ARBA00022741"/>
    </source>
</evidence>
<dbReference type="Gene3D" id="3.40.50.300">
    <property type="entry name" value="P-loop containing nucleotide triphosphate hydrolases"/>
    <property type="match status" value="1"/>
</dbReference>
<reference evidence="5" key="1">
    <citation type="submission" date="2023-06" db="EMBL/GenBank/DDBJ databases">
        <title>Genome-scale phylogeny and comparative genomics of the fungal order Sordariales.</title>
        <authorList>
            <consortium name="Lawrence Berkeley National Laboratory"/>
            <person name="Hensen N."/>
            <person name="Bonometti L."/>
            <person name="Westerberg I."/>
            <person name="Brannstrom I.O."/>
            <person name="Guillou S."/>
            <person name="Cros-Aarteil S."/>
            <person name="Calhoun S."/>
            <person name="Haridas S."/>
            <person name="Kuo A."/>
            <person name="Mondo S."/>
            <person name="Pangilinan J."/>
            <person name="Riley R."/>
            <person name="Labutti K."/>
            <person name="Andreopoulos B."/>
            <person name="Lipzen A."/>
            <person name="Chen C."/>
            <person name="Yanf M."/>
            <person name="Daum C."/>
            <person name="Ng V."/>
            <person name="Clum A."/>
            <person name="Steindorff A."/>
            <person name="Ohm R."/>
            <person name="Martin F."/>
            <person name="Silar P."/>
            <person name="Natvig D."/>
            <person name="Lalanne C."/>
            <person name="Gautier V."/>
            <person name="Ament-Velasquez S.L."/>
            <person name="Kruys A."/>
            <person name="Hutchinson M.I."/>
            <person name="Powell A.J."/>
            <person name="Barry K."/>
            <person name="Miller A.N."/>
            <person name="Grigoriev I.V."/>
            <person name="Debuchy R."/>
            <person name="Gladieux P."/>
            <person name="Thoren M.H."/>
            <person name="Johannesson H."/>
        </authorList>
    </citation>
    <scope>NUCLEOTIDE SEQUENCE</scope>
    <source>
        <strain evidence="5">CBS 606.72</strain>
    </source>
</reference>
<dbReference type="GO" id="GO:0032543">
    <property type="term" value="P:mitochondrial translation"/>
    <property type="evidence" value="ECO:0007669"/>
    <property type="project" value="TreeGrafter"/>
</dbReference>
<dbReference type="Proteomes" id="UP001175000">
    <property type="component" value="Unassembled WGS sequence"/>
</dbReference>
<keyword evidence="5" id="KW-0378">Hydrolase</keyword>
<evidence type="ECO:0000256" key="3">
    <source>
        <dbReference type="SAM" id="MobiDB-lite"/>
    </source>
</evidence>
<feature type="region of interest" description="Disordered" evidence="3">
    <location>
        <begin position="362"/>
        <end position="393"/>
    </location>
</feature>
<dbReference type="PANTHER" id="PTHR45782:SF4">
    <property type="entry name" value="MITOCHONDRIAL RIBOSOME-ASSOCIATED GTPASE 1"/>
    <property type="match status" value="1"/>
</dbReference>
<sequence>MATPPASAAATVANAVAKTATVFTTSTTGFTPRTTFEVSSSVTRSYFLGHHNAALAKMRQTISNVGLIIECRDFRIPVTSWNPLLERTLAERPRIIVYTHRDLGPPKPQATRIMSTLRDFHLPSSSSNTTNTNTKAVLFLSNEPQTHTPLLATIKSLAREHDSLTGLRALVVGMPNAGKSTLLNRLRARGMNLPKAAKTGAQPGVTRKFGTPVRIAPGESTLLPGSEGLGEGVFIVDTPGVFIPYVAKPEDMLKMALVGCVKDGLVPAMTVADYLLYHLNRVDPGIYQDKFCKGEATNDVHEFLKGVALRTGKLRKGGEVSLEGAAEWVVQEWRRGGLGKFVLDEVSEGTLREAVRAAEEPALSMNQARKKEKEGRKVRNEMKRLGISPSAEG</sequence>
<dbReference type="EMBL" id="JAULSU010000001">
    <property type="protein sequence ID" value="KAK0633241.1"/>
    <property type="molecule type" value="Genomic_DNA"/>
</dbReference>
<dbReference type="GO" id="GO:0005525">
    <property type="term" value="F:GTP binding"/>
    <property type="evidence" value="ECO:0007669"/>
    <property type="project" value="UniProtKB-KW"/>
</dbReference>
<dbReference type="SUPFAM" id="SSF52540">
    <property type="entry name" value="P-loop containing nucleoside triphosphate hydrolases"/>
    <property type="match status" value="2"/>
</dbReference>
<dbReference type="Pfam" id="PF01926">
    <property type="entry name" value="MMR_HSR1"/>
    <property type="match status" value="1"/>
</dbReference>
<dbReference type="GO" id="GO:0005739">
    <property type="term" value="C:mitochondrion"/>
    <property type="evidence" value="ECO:0007669"/>
    <property type="project" value="TreeGrafter"/>
</dbReference>
<comment type="caution">
    <text evidence="5">The sequence shown here is derived from an EMBL/GenBank/DDBJ whole genome shotgun (WGS) entry which is preliminary data.</text>
</comment>
<keyword evidence="2" id="KW-0342">GTP-binding</keyword>
<dbReference type="Gene3D" id="1.10.1580.10">
    <property type="match status" value="1"/>
</dbReference>
<feature type="domain" description="G" evidence="4">
    <location>
        <begin position="169"/>
        <end position="254"/>
    </location>
</feature>
<feature type="compositionally biased region" description="Basic and acidic residues" evidence="3">
    <location>
        <begin position="369"/>
        <end position="384"/>
    </location>
</feature>
<dbReference type="PANTHER" id="PTHR45782">
    <property type="entry name" value="MITOCHONDRIAL RIBOSOME-ASSOCIATED GTPASE 1"/>
    <property type="match status" value="1"/>
</dbReference>
<dbReference type="InterPro" id="IPR023179">
    <property type="entry name" value="GTP-bd_ortho_bundle_sf"/>
</dbReference>
<evidence type="ECO:0000259" key="4">
    <source>
        <dbReference type="Pfam" id="PF01926"/>
    </source>
</evidence>
<dbReference type="AlphaFoldDB" id="A0AA39XFX4"/>